<dbReference type="Proteomes" id="UP000006882">
    <property type="component" value="Chromosome G7"/>
</dbReference>
<keyword evidence="2" id="KW-1185">Reference proteome</keyword>
<dbReference type="EMBL" id="CM007657">
    <property type="protein sequence ID" value="ONH95614.1"/>
    <property type="molecule type" value="Genomic_DNA"/>
</dbReference>
<organism evidence="1 2">
    <name type="scientific">Prunus persica</name>
    <name type="common">Peach</name>
    <name type="synonym">Amygdalus persica</name>
    <dbReference type="NCBI Taxonomy" id="3760"/>
    <lineage>
        <taxon>Eukaryota</taxon>
        <taxon>Viridiplantae</taxon>
        <taxon>Streptophyta</taxon>
        <taxon>Embryophyta</taxon>
        <taxon>Tracheophyta</taxon>
        <taxon>Spermatophyta</taxon>
        <taxon>Magnoliopsida</taxon>
        <taxon>eudicotyledons</taxon>
        <taxon>Gunneridae</taxon>
        <taxon>Pentapetalae</taxon>
        <taxon>rosids</taxon>
        <taxon>fabids</taxon>
        <taxon>Rosales</taxon>
        <taxon>Rosaceae</taxon>
        <taxon>Amygdaloideae</taxon>
        <taxon>Amygdaleae</taxon>
        <taxon>Prunus</taxon>
    </lineage>
</organism>
<dbReference type="HOGENOM" id="CLU_2709482_0_0_1"/>
<evidence type="ECO:0000313" key="2">
    <source>
        <dbReference type="Proteomes" id="UP000006882"/>
    </source>
</evidence>
<sequence length="73" mass="9026">MRFQVRHIFLDNLIPKSSLWWRNSADALSHCKMYTLHFNFLRTKNNNFHFVVERKYSCSEHSFKVYRFFCMCP</sequence>
<name>M5W759_PRUPE</name>
<reference evidence="1 2" key="1">
    <citation type="journal article" date="2013" name="Nat. Genet.">
        <title>The high-quality draft genome of peach (Prunus persica) identifies unique patterns of genetic diversity, domestication and genome evolution.</title>
        <authorList>
            <consortium name="International Peach Genome Initiative"/>
            <person name="Verde I."/>
            <person name="Abbott A.G."/>
            <person name="Scalabrin S."/>
            <person name="Jung S."/>
            <person name="Shu S."/>
            <person name="Marroni F."/>
            <person name="Zhebentyayeva T."/>
            <person name="Dettori M.T."/>
            <person name="Grimwood J."/>
            <person name="Cattonaro F."/>
            <person name="Zuccolo A."/>
            <person name="Rossini L."/>
            <person name="Jenkins J."/>
            <person name="Vendramin E."/>
            <person name="Meisel L.A."/>
            <person name="Decroocq V."/>
            <person name="Sosinski B."/>
            <person name="Prochnik S."/>
            <person name="Mitros T."/>
            <person name="Policriti A."/>
            <person name="Cipriani G."/>
            <person name="Dondini L."/>
            <person name="Ficklin S."/>
            <person name="Goodstein D.M."/>
            <person name="Xuan P."/>
            <person name="Del Fabbro C."/>
            <person name="Aramini V."/>
            <person name="Copetti D."/>
            <person name="Gonzalez S."/>
            <person name="Horner D.S."/>
            <person name="Falchi R."/>
            <person name="Lucas S."/>
            <person name="Mica E."/>
            <person name="Maldonado J."/>
            <person name="Lazzari B."/>
            <person name="Bielenberg D."/>
            <person name="Pirona R."/>
            <person name="Miculan M."/>
            <person name="Barakat A."/>
            <person name="Testolin R."/>
            <person name="Stella A."/>
            <person name="Tartarini S."/>
            <person name="Tonutti P."/>
            <person name="Arus P."/>
            <person name="Orellana A."/>
            <person name="Wells C."/>
            <person name="Main D."/>
            <person name="Vizzotto G."/>
            <person name="Silva H."/>
            <person name="Salamini F."/>
            <person name="Schmutz J."/>
            <person name="Morgante M."/>
            <person name="Rokhsar D.S."/>
        </authorList>
    </citation>
    <scope>NUCLEOTIDE SEQUENCE [LARGE SCALE GENOMIC DNA]</scope>
    <source>
        <strain evidence="2">cv. Nemared</strain>
    </source>
</reference>
<protein>
    <submittedName>
        <fullName evidence="1">Uncharacterized protein</fullName>
    </submittedName>
</protein>
<dbReference type="Gramene" id="ONH95614">
    <property type="protein sequence ID" value="ONH95614"/>
    <property type="gene ID" value="PRUPE_7G080600"/>
</dbReference>
<proteinExistence type="predicted"/>
<evidence type="ECO:0000313" key="1">
    <source>
        <dbReference type="EMBL" id="ONH95614.1"/>
    </source>
</evidence>
<gene>
    <name evidence="1" type="ORF">PRUPE_7G080600</name>
</gene>
<dbReference type="AlphaFoldDB" id="M5W759"/>
<accession>M5W759</accession>